<dbReference type="OrthoDB" id="6893601at2"/>
<feature type="transmembrane region" description="Helical" evidence="1">
    <location>
        <begin position="59"/>
        <end position="78"/>
    </location>
</feature>
<reference evidence="4" key="1">
    <citation type="submission" date="2016-10" db="EMBL/GenBank/DDBJ databases">
        <authorList>
            <person name="Varghese N."/>
            <person name="Submissions S."/>
        </authorList>
    </citation>
    <scope>NUCLEOTIDE SEQUENCE [LARGE SCALE GENOMIC DNA]</scope>
    <source>
        <strain evidence="4">CGMCC 1.6981</strain>
    </source>
</reference>
<feature type="transmembrane region" description="Helical" evidence="1">
    <location>
        <begin position="18"/>
        <end position="39"/>
    </location>
</feature>
<dbReference type="STRING" id="463301.SAMN04487955_109145"/>
<accession>A0A1I7J860</accession>
<dbReference type="Pfam" id="PF07331">
    <property type="entry name" value="TctB"/>
    <property type="match status" value="1"/>
</dbReference>
<protein>
    <submittedName>
        <fullName evidence="3">Putative tricarboxylic transport membrane protein</fullName>
    </submittedName>
</protein>
<dbReference type="InterPro" id="IPR009936">
    <property type="entry name" value="DUF1468"/>
</dbReference>
<keyword evidence="1" id="KW-1133">Transmembrane helix</keyword>
<name>A0A1I7J860_9GAMM</name>
<dbReference type="EMBL" id="FPBP01000009">
    <property type="protein sequence ID" value="SFU81291.1"/>
    <property type="molecule type" value="Genomic_DNA"/>
</dbReference>
<feature type="transmembrane region" description="Helical" evidence="1">
    <location>
        <begin position="136"/>
        <end position="154"/>
    </location>
</feature>
<keyword evidence="1" id="KW-0472">Membrane</keyword>
<evidence type="ECO:0000259" key="2">
    <source>
        <dbReference type="Pfam" id="PF07331"/>
    </source>
</evidence>
<evidence type="ECO:0000313" key="3">
    <source>
        <dbReference type="EMBL" id="SFU81291.1"/>
    </source>
</evidence>
<feature type="transmembrane region" description="Helical" evidence="1">
    <location>
        <begin position="99"/>
        <end position="130"/>
    </location>
</feature>
<dbReference type="Proteomes" id="UP000198693">
    <property type="component" value="Unassembled WGS sequence"/>
</dbReference>
<feature type="domain" description="DUF1468" evidence="2">
    <location>
        <begin position="19"/>
        <end position="162"/>
    </location>
</feature>
<organism evidence="3 4">
    <name type="scientific">Halomonas korlensis</name>
    <dbReference type="NCBI Taxonomy" id="463301"/>
    <lineage>
        <taxon>Bacteria</taxon>
        <taxon>Pseudomonadati</taxon>
        <taxon>Pseudomonadota</taxon>
        <taxon>Gammaproteobacteria</taxon>
        <taxon>Oceanospirillales</taxon>
        <taxon>Halomonadaceae</taxon>
        <taxon>Halomonas</taxon>
    </lineage>
</organism>
<evidence type="ECO:0000313" key="4">
    <source>
        <dbReference type="Proteomes" id="UP000198693"/>
    </source>
</evidence>
<evidence type="ECO:0000256" key="1">
    <source>
        <dbReference type="SAM" id="Phobius"/>
    </source>
</evidence>
<sequence length="168" mass="19068">MTTSEPKRRVKVKDASDVIAGVVLFGFSVVLIFYLVPNYINEPPILQSPMMSPQWLPRIVGWLILVFSILLILQGLLVEGSNEEDERTIEKGSPRRFGLMVVALAIYVTLFEVMGAVFCGILATLILFVAHPVRTWWVYSLAFVFPIVVTFLFVEVMNVPLPMMPFWF</sequence>
<proteinExistence type="predicted"/>
<keyword evidence="1" id="KW-0812">Transmembrane</keyword>
<dbReference type="RefSeq" id="WP_089796488.1">
    <property type="nucleotide sequence ID" value="NZ_FPBP01000009.1"/>
</dbReference>
<gene>
    <name evidence="3" type="ORF">SAMN04487955_109145</name>
</gene>
<dbReference type="AlphaFoldDB" id="A0A1I7J860"/>
<keyword evidence="4" id="KW-1185">Reference proteome</keyword>